<feature type="region of interest" description="Disordered" evidence="1">
    <location>
        <begin position="22"/>
        <end position="89"/>
    </location>
</feature>
<protein>
    <submittedName>
        <fullName evidence="2">Uncharacterized protein</fullName>
    </submittedName>
</protein>
<keyword evidence="3" id="KW-1185">Reference proteome</keyword>
<reference evidence="2 3" key="1">
    <citation type="journal article" date="2019" name="Appl. Microbiol. Biotechnol.">
        <title>Genome sequence of Isaria javanica and comparative genome analysis insights into family S53 peptidase evolution in fungal entomopathogens.</title>
        <authorList>
            <person name="Lin R."/>
            <person name="Zhang X."/>
            <person name="Xin B."/>
            <person name="Zou M."/>
            <person name="Gao Y."/>
            <person name="Qin F."/>
            <person name="Hu Q."/>
            <person name="Xie B."/>
            <person name="Cheng X."/>
        </authorList>
    </citation>
    <scope>NUCLEOTIDE SEQUENCE [LARGE SCALE GENOMIC DNA]</scope>
    <source>
        <strain evidence="2 3">IJ1G</strain>
    </source>
</reference>
<feature type="compositionally biased region" description="Basic and acidic residues" evidence="1">
    <location>
        <begin position="64"/>
        <end position="75"/>
    </location>
</feature>
<name>A0A545VFE3_9HYPO</name>
<evidence type="ECO:0000256" key="1">
    <source>
        <dbReference type="SAM" id="MobiDB-lite"/>
    </source>
</evidence>
<organism evidence="2 3">
    <name type="scientific">Cordyceps javanica</name>
    <dbReference type="NCBI Taxonomy" id="43265"/>
    <lineage>
        <taxon>Eukaryota</taxon>
        <taxon>Fungi</taxon>
        <taxon>Dikarya</taxon>
        <taxon>Ascomycota</taxon>
        <taxon>Pezizomycotina</taxon>
        <taxon>Sordariomycetes</taxon>
        <taxon>Hypocreomycetidae</taxon>
        <taxon>Hypocreales</taxon>
        <taxon>Cordycipitaceae</taxon>
        <taxon>Cordyceps</taxon>
    </lineage>
</organism>
<dbReference type="Proteomes" id="UP000315783">
    <property type="component" value="Unassembled WGS sequence"/>
</dbReference>
<dbReference type="AlphaFoldDB" id="A0A545VFE3"/>
<accession>A0A545VFE3</accession>
<proteinExistence type="predicted"/>
<dbReference type="EMBL" id="SPUK01000001">
    <property type="protein sequence ID" value="TQW00444.1"/>
    <property type="molecule type" value="Genomic_DNA"/>
</dbReference>
<evidence type="ECO:0000313" key="3">
    <source>
        <dbReference type="Proteomes" id="UP000315783"/>
    </source>
</evidence>
<comment type="caution">
    <text evidence="2">The sequence shown here is derived from an EMBL/GenBank/DDBJ whole genome shotgun (WGS) entry which is preliminary data.</text>
</comment>
<sequence length="89" mass="9856">MGGVRCTGYGWLTSVTVPMAQTRGKRRAMAEEVTRPKRRRQGVTDKASCRIETRSSGRRRAGARRGECISHRPSCEEENEGDDGMGDAK</sequence>
<feature type="compositionally biased region" description="Acidic residues" evidence="1">
    <location>
        <begin position="76"/>
        <end position="89"/>
    </location>
</feature>
<gene>
    <name evidence="2" type="ORF">IF1G_00375</name>
</gene>
<evidence type="ECO:0000313" key="2">
    <source>
        <dbReference type="EMBL" id="TQW00444.1"/>
    </source>
</evidence>